<evidence type="ECO:0000259" key="1">
    <source>
        <dbReference type="Pfam" id="PF01643"/>
    </source>
</evidence>
<dbReference type="GO" id="GO:0016790">
    <property type="term" value="F:thiolester hydrolase activity"/>
    <property type="evidence" value="ECO:0007669"/>
    <property type="project" value="InterPro"/>
</dbReference>
<dbReference type="InterPro" id="IPR002864">
    <property type="entry name" value="Acyl-ACP_thioesterase_NHD"/>
</dbReference>
<evidence type="ECO:0000313" key="4">
    <source>
        <dbReference type="Proteomes" id="UP000831151"/>
    </source>
</evidence>
<dbReference type="AlphaFoldDB" id="A0A9E7IU00"/>
<dbReference type="InterPro" id="IPR049427">
    <property type="entry name" value="Acyl-ACP_TE_C"/>
</dbReference>
<accession>A0A9E7IU00</accession>
<protein>
    <submittedName>
        <fullName evidence="3">Thioesterase</fullName>
    </submittedName>
</protein>
<dbReference type="Pfam" id="PF01643">
    <property type="entry name" value="Acyl-ACP_TE"/>
    <property type="match status" value="1"/>
</dbReference>
<feature type="domain" description="Acyl-ACP thioesterase-like C-terminal" evidence="2">
    <location>
        <begin position="133"/>
        <end position="202"/>
    </location>
</feature>
<dbReference type="KEGG" id="fms:M1R53_06035"/>
<dbReference type="SUPFAM" id="SSF54637">
    <property type="entry name" value="Thioesterase/thiol ester dehydrase-isomerase"/>
    <property type="match status" value="2"/>
</dbReference>
<evidence type="ECO:0000313" key="3">
    <source>
        <dbReference type="EMBL" id="UQK58793.1"/>
    </source>
</evidence>
<evidence type="ECO:0000259" key="2">
    <source>
        <dbReference type="Pfam" id="PF20791"/>
    </source>
</evidence>
<dbReference type="Pfam" id="PF20791">
    <property type="entry name" value="Acyl-ACP_TE_C"/>
    <property type="match status" value="1"/>
</dbReference>
<dbReference type="InterPro" id="IPR029069">
    <property type="entry name" value="HotDog_dom_sf"/>
</dbReference>
<keyword evidence="4" id="KW-1185">Reference proteome</keyword>
<reference evidence="3" key="1">
    <citation type="submission" date="2022-04" db="EMBL/GenBank/DDBJ databases">
        <title>Complete genome sequences of Ezakiella coagulans and Fenollaria massiliensis.</title>
        <authorList>
            <person name="France M.T."/>
            <person name="Clifford J."/>
            <person name="Narina S."/>
            <person name="Rutt L."/>
            <person name="Ravel J."/>
        </authorList>
    </citation>
    <scope>NUCLEOTIDE SEQUENCE</scope>
    <source>
        <strain evidence="3">C0061C2</strain>
    </source>
</reference>
<dbReference type="Proteomes" id="UP000831151">
    <property type="component" value="Chromosome"/>
</dbReference>
<feature type="domain" description="Acyl-ACP thioesterase N-terminal hotdog" evidence="1">
    <location>
        <begin position="14"/>
        <end position="110"/>
    </location>
</feature>
<sequence length="216" mass="25481">MEIYTKDYKFKEKSIKKAVESMVDAAFAQLYAHGIKDDKVAWMIYKWRIDFMDEFYNMDYDAITVHTTPSGVNRFFSYRQFIVEASGKSIIKATCEIIYVDKSSMRPIRTNDFGNDFQKLFDDEDLELEEYDGKANISSFCIKKEYIDSYHHVNNAVYIDEIIKILNQDIKSIRLKYVKQCLLGENVEIAYEINDGEANFRFFSKDETKLYASLKY</sequence>
<dbReference type="Gene3D" id="3.10.129.10">
    <property type="entry name" value="Hotdog Thioesterase"/>
    <property type="match status" value="1"/>
</dbReference>
<proteinExistence type="predicted"/>
<dbReference type="RefSeq" id="WP_249242358.1">
    <property type="nucleotide sequence ID" value="NZ_CP096649.1"/>
</dbReference>
<dbReference type="GO" id="GO:0006633">
    <property type="term" value="P:fatty acid biosynthetic process"/>
    <property type="evidence" value="ECO:0007669"/>
    <property type="project" value="InterPro"/>
</dbReference>
<organism evidence="3 4">
    <name type="scientific">Fenollaria massiliensis</name>
    <dbReference type="NCBI Taxonomy" id="938288"/>
    <lineage>
        <taxon>Bacteria</taxon>
        <taxon>Bacillati</taxon>
        <taxon>Bacillota</taxon>
        <taxon>Clostridia</taxon>
        <taxon>Eubacteriales</taxon>
        <taxon>Fenollaria</taxon>
    </lineage>
</organism>
<dbReference type="EMBL" id="CP096649">
    <property type="protein sequence ID" value="UQK58793.1"/>
    <property type="molecule type" value="Genomic_DNA"/>
</dbReference>
<gene>
    <name evidence="3" type="ORF">M1R53_06035</name>
</gene>
<name>A0A9E7IU00_9FIRM</name>